<evidence type="ECO:0000313" key="2">
    <source>
        <dbReference type="EMBL" id="ELS58860.1"/>
    </source>
</evidence>
<sequence>MPGPGLADRLQQPELILHGVGRIDSHQRRSGERQGPVPGSGLARRRRWTGVRSPGLGCPQLRDTGPATAVLRHVRNFLLPQATSTDRLRSGRSASSVSYTDEADRSQLFPRRSARSPPGSQITAAGATLTT</sequence>
<protein>
    <submittedName>
        <fullName evidence="2">Putative Regulator protein</fullName>
    </submittedName>
</protein>
<reference evidence="2 3" key="1">
    <citation type="journal article" date="2013" name="Genome Announc.">
        <title>Draft Genome Sequence of Streptomyces viridochromogenes Strain Tu57, Producer of Avilamycin.</title>
        <authorList>
            <person name="Gruning B.A."/>
            <person name="Erxleben A."/>
            <person name="Hahnlein A."/>
            <person name="Gunther S."/>
        </authorList>
    </citation>
    <scope>NUCLEOTIDE SEQUENCE [LARGE SCALE GENOMIC DNA]</scope>
    <source>
        <strain evidence="2 3">Tue57</strain>
    </source>
</reference>
<organism evidence="2 3">
    <name type="scientific">Streptomyces viridochromogenes Tue57</name>
    <dbReference type="NCBI Taxonomy" id="1160705"/>
    <lineage>
        <taxon>Bacteria</taxon>
        <taxon>Bacillati</taxon>
        <taxon>Actinomycetota</taxon>
        <taxon>Actinomycetes</taxon>
        <taxon>Kitasatosporales</taxon>
        <taxon>Streptomycetaceae</taxon>
        <taxon>Streptomyces</taxon>
    </lineage>
</organism>
<accession>L8PQS4</accession>
<dbReference type="PATRIC" id="fig|1160705.3.peg.189"/>
<feature type="region of interest" description="Disordered" evidence="1">
    <location>
        <begin position="83"/>
        <end position="131"/>
    </location>
</feature>
<dbReference type="AlphaFoldDB" id="L8PQS4"/>
<proteinExistence type="predicted"/>
<feature type="region of interest" description="Disordered" evidence="1">
    <location>
        <begin position="21"/>
        <end position="63"/>
    </location>
</feature>
<gene>
    <name evidence="2" type="ORF">STVIR_0192</name>
</gene>
<feature type="compositionally biased region" description="Polar residues" evidence="1">
    <location>
        <begin position="118"/>
        <end position="131"/>
    </location>
</feature>
<name>L8PQS4_STRVR</name>
<feature type="compositionally biased region" description="Basic and acidic residues" evidence="1">
    <location>
        <begin position="21"/>
        <end position="32"/>
    </location>
</feature>
<dbReference type="EMBL" id="AMLP01000009">
    <property type="protein sequence ID" value="ELS58860.1"/>
    <property type="molecule type" value="Genomic_DNA"/>
</dbReference>
<dbReference type="Proteomes" id="UP000011205">
    <property type="component" value="Unassembled WGS sequence"/>
</dbReference>
<evidence type="ECO:0000256" key="1">
    <source>
        <dbReference type="SAM" id="MobiDB-lite"/>
    </source>
</evidence>
<comment type="caution">
    <text evidence="2">The sequence shown here is derived from an EMBL/GenBank/DDBJ whole genome shotgun (WGS) entry which is preliminary data.</text>
</comment>
<evidence type="ECO:0000313" key="3">
    <source>
        <dbReference type="Proteomes" id="UP000011205"/>
    </source>
</evidence>